<evidence type="ECO:0000256" key="3">
    <source>
        <dbReference type="ARBA" id="ARBA00022562"/>
    </source>
</evidence>
<evidence type="ECO:0000256" key="17">
    <source>
        <dbReference type="RuleBase" id="RU363123"/>
    </source>
</evidence>
<evidence type="ECO:0000256" key="2">
    <source>
        <dbReference type="ARBA" id="ARBA00022518"/>
    </source>
</evidence>
<evidence type="ECO:0000256" key="5">
    <source>
        <dbReference type="ARBA" id="ARBA00022632"/>
    </source>
</evidence>
<evidence type="ECO:0000256" key="6">
    <source>
        <dbReference type="ARBA" id="ARBA00022723"/>
    </source>
</evidence>
<keyword evidence="9 16" id="KW-0805">Transcription regulation</keyword>
<evidence type="ECO:0000256" key="12">
    <source>
        <dbReference type="ARBA" id="ARBA00023163"/>
    </source>
</evidence>
<evidence type="ECO:0000256" key="1">
    <source>
        <dbReference type="ARBA" id="ARBA00006346"/>
    </source>
</evidence>
<dbReference type="HAMAP" id="MF_04006">
    <property type="entry name" value="HPV_E6"/>
    <property type="match status" value="1"/>
</dbReference>
<dbReference type="GO" id="GO:0042025">
    <property type="term" value="C:host cell nucleus"/>
    <property type="evidence" value="ECO:0007669"/>
    <property type="project" value="UniProtKB-SubCell"/>
</dbReference>
<dbReference type="GO" id="GO:0006351">
    <property type="term" value="P:DNA-templated transcription"/>
    <property type="evidence" value="ECO:0007669"/>
    <property type="project" value="UniProtKB-UniRule"/>
</dbReference>
<keyword evidence="2 16" id="KW-0244">Early protein</keyword>
<evidence type="ECO:0000256" key="10">
    <source>
        <dbReference type="ARBA" id="ARBA00023125"/>
    </source>
</evidence>
<dbReference type="GO" id="GO:0006355">
    <property type="term" value="P:regulation of DNA-templated transcription"/>
    <property type="evidence" value="ECO:0007669"/>
    <property type="project" value="UniProtKB-UniRule"/>
</dbReference>
<evidence type="ECO:0000256" key="15">
    <source>
        <dbReference type="ARBA" id="ARBA00023323"/>
    </source>
</evidence>
<keyword evidence="7 16" id="KW-0863">Zinc-finger</keyword>
<evidence type="ECO:0000313" key="22">
    <source>
        <dbReference type="Proteomes" id="UP000160364"/>
    </source>
</evidence>
<keyword evidence="14 16" id="KW-0899">Viral immunoevasion</keyword>
<dbReference type="Pfam" id="PF00518">
    <property type="entry name" value="E6"/>
    <property type="match status" value="1"/>
</dbReference>
<dbReference type="InterPro" id="IPR001334">
    <property type="entry name" value="E6"/>
</dbReference>
<evidence type="ECO:0000256" key="13">
    <source>
        <dbReference type="ARBA" id="ARBA00023200"/>
    </source>
</evidence>
<evidence type="ECO:0000256" key="8">
    <source>
        <dbReference type="ARBA" id="ARBA00022833"/>
    </source>
</evidence>
<evidence type="ECO:0000256" key="9">
    <source>
        <dbReference type="ARBA" id="ARBA00023015"/>
    </source>
</evidence>
<evidence type="ECO:0000256" key="7">
    <source>
        <dbReference type="ARBA" id="ARBA00022771"/>
    </source>
</evidence>
<comment type="caution">
    <text evidence="16">Lacks conserved residue(s) required for the propagation of feature annotation.</text>
</comment>
<feature type="zinc finger region" evidence="16">
    <location>
        <begin position="83"/>
        <end position="119"/>
    </location>
</feature>
<dbReference type="Gene3D" id="3.30.240.40">
    <property type="entry name" value="E6 early regulatory protein"/>
    <property type="match status" value="2"/>
</dbReference>
<evidence type="ECO:0000313" key="18">
    <source>
        <dbReference type="EMBL" id="AFK32233.1"/>
    </source>
</evidence>
<evidence type="ECO:0000313" key="21">
    <source>
        <dbReference type="EMBL" id="QNR09193.1"/>
    </source>
</evidence>
<dbReference type="GO" id="GO:0039648">
    <property type="term" value="P:symbiont-mediated perturbation of host ubiquitin-like protein modification"/>
    <property type="evidence" value="ECO:0007669"/>
    <property type="project" value="UniProtKB-UniRule"/>
</dbReference>
<reference evidence="21" key="3">
    <citation type="journal article" date="2020" name="Viruses">
        <title>A Comprehensive Study of Cutaneous Fibropapillomatosis in Free-Ranging Roe Deer (Capreolus capreolus) and Red Deer (Cervus elaphus): from Clinical Manifestations to Whole-Genome Sequencing of Papillomaviruses.</title>
        <authorList>
            <person name="Kmetec J."/>
            <person name="Kuhar U."/>
            <person name="Fajfar A.G."/>
            <person name="Vengust D.Z."/>
            <person name="Vengust G."/>
        </authorList>
    </citation>
    <scope>NUCLEOTIDE SEQUENCE</scope>
    <source>
        <strain evidence="21">64-14</strain>
    </source>
</reference>
<comment type="similarity">
    <text evidence="1 16 17">Belongs to the papillomaviridae E6 protein family.</text>
</comment>
<dbReference type="EMBL" id="MN985323">
    <property type="protein sequence ID" value="QIQ60733.1"/>
    <property type="molecule type" value="Genomic_DNA"/>
</dbReference>
<keyword evidence="15 16" id="KW-1119">Modulation of host cell apoptosis by virus</keyword>
<keyword evidence="10 16" id="KW-0238">DNA-binding</keyword>
<feature type="zinc finger region" evidence="16">
    <location>
        <begin position="11"/>
        <end position="47"/>
    </location>
</feature>
<gene>
    <name evidence="16" type="primary">E6</name>
</gene>
<keyword evidence="4 16" id="KW-0945">Host-virus interaction</keyword>
<dbReference type="EMBL" id="MN985322">
    <property type="protein sequence ID" value="QIQ60724.1"/>
    <property type="molecule type" value="Genomic_DNA"/>
</dbReference>
<keyword evidence="3 16" id="KW-1048">Host nucleus</keyword>
<keyword evidence="13 16" id="KW-1035">Host cytoplasm</keyword>
<evidence type="ECO:0000313" key="20">
    <source>
        <dbReference type="EMBL" id="QIQ60733.1"/>
    </source>
</evidence>
<keyword evidence="6 16" id="KW-0479">Metal-binding</keyword>
<comment type="subunit">
    <text evidence="16">Forms homodimers. Interacts with ubiquitin-protein ligase UBE3A/E6-AP; this interaction stimulates UBE3A ubiquitin activity. Interacts with host BAK1.</text>
</comment>
<evidence type="ECO:0000256" key="16">
    <source>
        <dbReference type="HAMAP-Rule" id="MF_04006"/>
    </source>
</evidence>
<keyword evidence="11 16" id="KW-0010">Activator</keyword>
<evidence type="ECO:0000256" key="14">
    <source>
        <dbReference type="ARBA" id="ARBA00023280"/>
    </source>
</evidence>
<accession>I3RWJ5</accession>
<dbReference type="Proteomes" id="UP000160364">
    <property type="component" value="Segment"/>
</dbReference>
<comment type="subcellular location">
    <subcellularLocation>
        <location evidence="16 17">Host cytoplasm</location>
    </subcellularLocation>
    <subcellularLocation>
        <location evidence="16 17">Host nucleus</location>
    </subcellularLocation>
</comment>
<dbReference type="SUPFAM" id="SSF161229">
    <property type="entry name" value="E6 C-terminal domain-like"/>
    <property type="match status" value="2"/>
</dbReference>
<keyword evidence="8 16" id="KW-0862">Zinc</keyword>
<evidence type="ECO:0000256" key="4">
    <source>
        <dbReference type="ARBA" id="ARBA00022581"/>
    </source>
</evidence>
<name>I3RWJ5_9PAPI</name>
<keyword evidence="12 16" id="KW-0804">Transcription</keyword>
<dbReference type="GO" id="GO:0030430">
    <property type="term" value="C:host cell cytoplasm"/>
    <property type="evidence" value="ECO:0007669"/>
    <property type="project" value="UniProtKB-SubCell"/>
</dbReference>
<comment type="function">
    <text evidence="16">Plays a major role in the induction and maintenance of cellular transformation. E6 associates with host UBE3A/E6-AP ubiquitin-protein ligase and modulates its activity. Protects host keratinocytes from apoptosis by mediating the degradation of host BAK1. May also inhibit host immune response.</text>
</comment>
<organism evidence="18 22">
    <name type="scientific">Cervus elaphus papillomavirus 1</name>
    <dbReference type="NCBI Taxonomy" id="1163699"/>
    <lineage>
        <taxon>Viruses</taxon>
        <taxon>Monodnaviria</taxon>
        <taxon>Shotokuvirae</taxon>
        <taxon>Cossaviricota</taxon>
        <taxon>Papovaviricetes</taxon>
        <taxon>Zurhausenvirales</taxon>
        <taxon>Papillomaviridae</taxon>
        <taxon>Firstpapillomavirinae</taxon>
        <taxon>Epsilonpapillomavirus</taxon>
        <taxon>Epsilonpapillomavirus 2</taxon>
    </lineage>
</organism>
<sequence>MPGNAFTSLCCLWCKNKLKRVDALRCELKDIQPVTRDGFVFAACTGCLELALWMERNLFPGTVVHPGDCAFNPPWITSVRIRCMYCGAKLTADEKDRHRYFEEPFVSFRGRVRGRCYDCCRNGTRPQYKQGASE</sequence>
<protein>
    <recommendedName>
        <fullName evidence="16 17">Protein E6</fullName>
    </recommendedName>
</protein>
<dbReference type="GO" id="GO:0052150">
    <property type="term" value="P:symbiont-mediated perturbation of host apoptosis"/>
    <property type="evidence" value="ECO:0007669"/>
    <property type="project" value="UniProtKB-KW"/>
</dbReference>
<dbReference type="GO" id="GO:0003677">
    <property type="term" value="F:DNA binding"/>
    <property type="evidence" value="ECO:0007669"/>
    <property type="project" value="UniProtKB-UniRule"/>
</dbReference>
<dbReference type="GO" id="GO:0008270">
    <property type="term" value="F:zinc ion binding"/>
    <property type="evidence" value="ECO:0007669"/>
    <property type="project" value="UniProtKB-KW"/>
</dbReference>
<dbReference type="GO" id="GO:0052170">
    <property type="term" value="P:symbiont-mediated suppression of host innate immune response"/>
    <property type="evidence" value="ECO:0007669"/>
    <property type="project" value="UniProtKB-KW"/>
</dbReference>
<dbReference type="EMBL" id="MT755964">
    <property type="protein sequence ID" value="QNR09193.1"/>
    <property type="molecule type" value="Genomic_DNA"/>
</dbReference>
<dbReference type="GO" id="GO:0039502">
    <property type="term" value="P:symbiont-mediated suppression of host type I interferon-mediated signaling pathway"/>
    <property type="evidence" value="ECO:0007669"/>
    <property type="project" value="UniProtKB-UniRule"/>
</dbReference>
<evidence type="ECO:0000313" key="19">
    <source>
        <dbReference type="EMBL" id="QIQ60724.1"/>
    </source>
</evidence>
<dbReference type="InterPro" id="IPR038575">
    <property type="entry name" value="E6_sf"/>
</dbReference>
<dbReference type="EMBL" id="JQ744282">
    <property type="protein sequence ID" value="AFK32233.1"/>
    <property type="molecule type" value="Genomic_DNA"/>
</dbReference>
<keyword evidence="5 16" id="KW-1090">Inhibition of host innate immune response by virus</keyword>
<evidence type="ECO:0000256" key="11">
    <source>
        <dbReference type="ARBA" id="ARBA00023159"/>
    </source>
</evidence>
<reference evidence="18 22" key="1">
    <citation type="journal article" date="2013" name="Vet. Microbiol.">
        <title>Cervus elaphus papillomavirus (CePV1): New insights on viral evolution in deer.</title>
        <authorList>
            <person name="Scagliarini A."/>
            <person name="Gallina L."/>
            <person name="Battilani M."/>
            <person name="Turrini F."/>
            <person name="Savini F."/>
            <person name="Lavazza A."/>
            <person name="Chiari M."/>
            <person name="Coradduzza E."/>
            <person name="Pell A."/>
            <person name="Erdelyi K."/>
            <person name="Alberti A."/>
        </authorList>
    </citation>
    <scope>NUCLEOTIDE SEQUENCE [LARGE SCALE GENOMIC DNA]</scope>
    <source>
        <strain evidence="18">IT 1127</strain>
    </source>
</reference>
<proteinExistence type="inferred from homology"/>
<reference evidence="19" key="2">
    <citation type="journal article" date="2020" name="Front Vet Sci">
        <title>Epitheliotropic infections in wildlife ruminants from the central Alps and Stelvio National Park.</title>
        <authorList>
            <person name="Gallina L."/>
            <person name="Savini F."/>
            <person name="Casa G."/>
            <person name="Bertoletti I."/>
            <person name="Bianchi A."/>
            <person name="Gibelli L."/>
            <person name="Lelli D."/>
            <person name="Lavazza A."/>
            <person name="Scagliarini A."/>
        </authorList>
    </citation>
    <scope>NUCLEOTIDE SEQUENCE</scope>
    <source>
        <strain evidence="19">376</strain>
        <strain evidence="20">377</strain>
    </source>
</reference>